<dbReference type="Proteomes" id="UP001497623">
    <property type="component" value="Unassembled WGS sequence"/>
</dbReference>
<keyword evidence="2" id="KW-1133">Transmembrane helix</keyword>
<dbReference type="PANTHER" id="PTHR11360">
    <property type="entry name" value="MONOCARBOXYLATE TRANSPORTER"/>
    <property type="match status" value="1"/>
</dbReference>
<dbReference type="Gene3D" id="1.20.1250.20">
    <property type="entry name" value="MFS general substrate transporter like domains"/>
    <property type="match status" value="1"/>
</dbReference>
<feature type="transmembrane region" description="Helical" evidence="2">
    <location>
        <begin position="190"/>
        <end position="209"/>
    </location>
</feature>
<feature type="transmembrane region" description="Helical" evidence="2">
    <location>
        <begin position="424"/>
        <end position="449"/>
    </location>
</feature>
<feature type="transmembrane region" description="Helical" evidence="2">
    <location>
        <begin position="101"/>
        <end position="120"/>
    </location>
</feature>
<evidence type="ECO:0000256" key="2">
    <source>
        <dbReference type="SAM" id="Phobius"/>
    </source>
</evidence>
<sequence>MLNKTPRNNQSEESNSNSCSVGPRRGYRKTSTSGHGGGGVNAGENHDNDDDGEIRQVPDGGWGWVVVIGSTMVTCLTCMVGPCFGILYSESLAEMGATSSVVAWIFNIYQLIINLTGLMIGPLKEEIGFRKISIFGSLIASVCIMASSLANSPLTLLITFSILSGIGVGLAVNVGYIITPFYFDRHLGIANAFTMGGVCSGQFIGPPLIGHLINQYSSKGAALIFGGLVLNAAAMSAVFHPVEWHMKTKEEIENKECEEQSNENQKGKLIESLSSISLDSKVEEPDWTAIVEMAKNKRIIQARRKSISFVKSYTHISFTHSNIDLGGLSAVASFAAMPQVLNEERMEQEEFYLTSTPPNKSRGFIHILIRLIKATIKNLRILKSPRGIIIAFGSSCVINGFHNFMMMIPFALQAQGHELETAAWVLYIAGITNFITRLILSLLSGYPWFHKRICYMAGSLIVSISIIC</sequence>
<feature type="transmembrane region" description="Helical" evidence="2">
    <location>
        <begin position="221"/>
        <end position="239"/>
    </location>
</feature>
<dbReference type="InterPro" id="IPR050327">
    <property type="entry name" value="Proton-linked_MCT"/>
</dbReference>
<evidence type="ECO:0000256" key="1">
    <source>
        <dbReference type="SAM" id="MobiDB-lite"/>
    </source>
</evidence>
<evidence type="ECO:0000313" key="3">
    <source>
        <dbReference type="EMBL" id="CAL4122993.1"/>
    </source>
</evidence>
<organism evidence="3 4">
    <name type="scientific">Meganyctiphanes norvegica</name>
    <name type="common">Northern krill</name>
    <name type="synonym">Thysanopoda norvegica</name>
    <dbReference type="NCBI Taxonomy" id="48144"/>
    <lineage>
        <taxon>Eukaryota</taxon>
        <taxon>Metazoa</taxon>
        <taxon>Ecdysozoa</taxon>
        <taxon>Arthropoda</taxon>
        <taxon>Crustacea</taxon>
        <taxon>Multicrustacea</taxon>
        <taxon>Malacostraca</taxon>
        <taxon>Eumalacostraca</taxon>
        <taxon>Eucarida</taxon>
        <taxon>Euphausiacea</taxon>
        <taxon>Euphausiidae</taxon>
        <taxon>Meganyctiphanes</taxon>
    </lineage>
</organism>
<feature type="transmembrane region" description="Helical" evidence="2">
    <location>
        <begin position="62"/>
        <end position="89"/>
    </location>
</feature>
<dbReference type="PANTHER" id="PTHR11360:SF306">
    <property type="entry name" value="RE01051P"/>
    <property type="match status" value="1"/>
</dbReference>
<keyword evidence="2" id="KW-0472">Membrane</keyword>
<protein>
    <submittedName>
        <fullName evidence="3">Uncharacterized protein</fullName>
    </submittedName>
</protein>
<feature type="transmembrane region" description="Helical" evidence="2">
    <location>
        <begin position="387"/>
        <end position="412"/>
    </location>
</feature>
<dbReference type="AlphaFoldDB" id="A0AAV2RCU2"/>
<accession>A0AAV2RCU2</accession>
<dbReference type="EMBL" id="CAXKWB010021106">
    <property type="protein sequence ID" value="CAL4122993.1"/>
    <property type="molecule type" value="Genomic_DNA"/>
</dbReference>
<keyword evidence="4" id="KW-1185">Reference proteome</keyword>
<dbReference type="GO" id="GO:0008028">
    <property type="term" value="F:monocarboxylic acid transmembrane transporter activity"/>
    <property type="evidence" value="ECO:0007669"/>
    <property type="project" value="TreeGrafter"/>
</dbReference>
<evidence type="ECO:0000313" key="4">
    <source>
        <dbReference type="Proteomes" id="UP001497623"/>
    </source>
</evidence>
<feature type="transmembrane region" description="Helical" evidence="2">
    <location>
        <begin position="132"/>
        <end position="150"/>
    </location>
</feature>
<comment type="caution">
    <text evidence="3">The sequence shown here is derived from an EMBL/GenBank/DDBJ whole genome shotgun (WGS) entry which is preliminary data.</text>
</comment>
<proteinExistence type="predicted"/>
<gene>
    <name evidence="3" type="ORF">MNOR_LOCUS23690</name>
</gene>
<keyword evidence="2" id="KW-0812">Transmembrane</keyword>
<feature type="compositionally biased region" description="Low complexity" evidence="1">
    <location>
        <begin position="8"/>
        <end position="18"/>
    </location>
</feature>
<dbReference type="SUPFAM" id="SSF103473">
    <property type="entry name" value="MFS general substrate transporter"/>
    <property type="match status" value="1"/>
</dbReference>
<feature type="non-terminal residue" evidence="3">
    <location>
        <position position="468"/>
    </location>
</feature>
<dbReference type="InterPro" id="IPR036259">
    <property type="entry name" value="MFS_trans_sf"/>
</dbReference>
<name>A0AAV2RCU2_MEGNR</name>
<feature type="region of interest" description="Disordered" evidence="1">
    <location>
        <begin position="1"/>
        <end position="54"/>
    </location>
</feature>
<feature type="transmembrane region" description="Helical" evidence="2">
    <location>
        <begin position="156"/>
        <end position="178"/>
    </location>
</feature>
<dbReference type="Pfam" id="PF07690">
    <property type="entry name" value="MFS_1"/>
    <property type="match status" value="1"/>
</dbReference>
<reference evidence="3 4" key="1">
    <citation type="submission" date="2024-05" db="EMBL/GenBank/DDBJ databases">
        <authorList>
            <person name="Wallberg A."/>
        </authorList>
    </citation>
    <scope>NUCLEOTIDE SEQUENCE [LARGE SCALE GENOMIC DNA]</scope>
</reference>
<dbReference type="InterPro" id="IPR011701">
    <property type="entry name" value="MFS"/>
</dbReference>